<evidence type="ECO:0000313" key="2">
    <source>
        <dbReference type="EMBL" id="GAA0858116.1"/>
    </source>
</evidence>
<comment type="caution">
    <text evidence="2">The sequence shown here is derived from an EMBL/GenBank/DDBJ whole genome shotgun (WGS) entry which is preliminary data.</text>
</comment>
<name>A0ABN1LMY0_9CLOT</name>
<dbReference type="Proteomes" id="UP001501764">
    <property type="component" value="Unassembled WGS sequence"/>
</dbReference>
<evidence type="ECO:0000256" key="1">
    <source>
        <dbReference type="SAM" id="Phobius"/>
    </source>
</evidence>
<dbReference type="EMBL" id="BAAACO010000001">
    <property type="protein sequence ID" value="GAA0858116.1"/>
    <property type="molecule type" value="Genomic_DNA"/>
</dbReference>
<keyword evidence="1" id="KW-1133">Transmembrane helix</keyword>
<feature type="transmembrane region" description="Helical" evidence="1">
    <location>
        <begin position="20"/>
        <end position="40"/>
    </location>
</feature>
<accession>A0ABN1LMY0</accession>
<sequence length="44" mass="4877">MNNIKSKKYVKWCENPRIIAGVTIISGAVGAYLGVLAYTYNWLG</sequence>
<protein>
    <submittedName>
        <fullName evidence="2">Uncharacterized protein</fullName>
    </submittedName>
</protein>
<gene>
    <name evidence="2" type="ORF">GCM10008916_14610</name>
</gene>
<proteinExistence type="predicted"/>
<organism evidence="2 3">
    <name type="scientific">Clostridium nitritogenes</name>
    <dbReference type="NCBI Taxonomy" id="83340"/>
    <lineage>
        <taxon>Bacteria</taxon>
        <taxon>Bacillati</taxon>
        <taxon>Bacillota</taxon>
        <taxon>Clostridia</taxon>
        <taxon>Eubacteriales</taxon>
        <taxon>Clostridiaceae</taxon>
        <taxon>Clostridium</taxon>
    </lineage>
</organism>
<reference evidence="2 3" key="1">
    <citation type="journal article" date="2019" name="Int. J. Syst. Evol. Microbiol.">
        <title>The Global Catalogue of Microorganisms (GCM) 10K type strain sequencing project: providing services to taxonomists for standard genome sequencing and annotation.</title>
        <authorList>
            <consortium name="The Broad Institute Genomics Platform"/>
            <consortium name="The Broad Institute Genome Sequencing Center for Infectious Disease"/>
            <person name="Wu L."/>
            <person name="Ma J."/>
        </authorList>
    </citation>
    <scope>NUCLEOTIDE SEQUENCE [LARGE SCALE GENOMIC DNA]</scope>
    <source>
        <strain evidence="2 3">JCM 6485</strain>
    </source>
</reference>
<evidence type="ECO:0000313" key="3">
    <source>
        <dbReference type="Proteomes" id="UP001501764"/>
    </source>
</evidence>
<keyword evidence="1" id="KW-0812">Transmembrane</keyword>
<keyword evidence="3" id="KW-1185">Reference proteome</keyword>
<keyword evidence="1" id="KW-0472">Membrane</keyword>